<keyword evidence="1" id="KW-0812">Transmembrane</keyword>
<name>A0A4Y3TM31_9PROT</name>
<keyword evidence="1" id="KW-0472">Membrane</keyword>
<comment type="caution">
    <text evidence="2">The sequence shown here is derived from an EMBL/GenBank/DDBJ whole genome shotgun (WGS) entry which is preliminary data.</text>
</comment>
<keyword evidence="1" id="KW-1133">Transmembrane helix</keyword>
<dbReference type="STRING" id="104099.AD949_13055"/>
<evidence type="ECO:0000313" key="3">
    <source>
        <dbReference type="Proteomes" id="UP000317617"/>
    </source>
</evidence>
<evidence type="ECO:0000256" key="1">
    <source>
        <dbReference type="SAM" id="Phobius"/>
    </source>
</evidence>
<accession>A0A4Y3TM31</accession>
<reference evidence="2 3" key="1">
    <citation type="submission" date="2019-06" db="EMBL/GenBank/DDBJ databases">
        <title>Whole genome shotgun sequence of Acetobacter orleanensis NBRC 13752.</title>
        <authorList>
            <person name="Hosoyama A."/>
            <person name="Uohara A."/>
            <person name="Ohji S."/>
            <person name="Ichikawa N."/>
        </authorList>
    </citation>
    <scope>NUCLEOTIDE SEQUENCE [LARGE SCALE GENOMIC DNA]</scope>
    <source>
        <strain evidence="2 3">NBRC 13752</strain>
    </source>
</reference>
<feature type="transmembrane region" description="Helical" evidence="1">
    <location>
        <begin position="59"/>
        <end position="77"/>
    </location>
</feature>
<gene>
    <name evidence="2" type="ORF">AOR01nite_03520</name>
</gene>
<evidence type="ECO:0000313" key="2">
    <source>
        <dbReference type="EMBL" id="GEB81875.1"/>
    </source>
</evidence>
<organism evidence="2 3">
    <name type="scientific">Acetobacter orleanensis</name>
    <dbReference type="NCBI Taxonomy" id="104099"/>
    <lineage>
        <taxon>Bacteria</taxon>
        <taxon>Pseudomonadati</taxon>
        <taxon>Pseudomonadota</taxon>
        <taxon>Alphaproteobacteria</taxon>
        <taxon>Acetobacterales</taxon>
        <taxon>Acetobacteraceae</taxon>
        <taxon>Acetobacter</taxon>
    </lineage>
</organism>
<protein>
    <recommendedName>
        <fullName evidence="4">CsbD-like domain-containing protein</fullName>
    </recommendedName>
</protein>
<sequence length="80" mass="8438">MRMSDKKTVEHKLEDGIGRVQDSAENLLNKAADQVDGKACSKSCVALDAVRDCVADQPVIATAVAGLFGFFVGALIARNS</sequence>
<keyword evidence="3" id="KW-1185">Reference proteome</keyword>
<dbReference type="Proteomes" id="UP000317617">
    <property type="component" value="Unassembled WGS sequence"/>
</dbReference>
<dbReference type="EMBL" id="BJMU01000001">
    <property type="protein sequence ID" value="GEB81875.1"/>
    <property type="molecule type" value="Genomic_DNA"/>
</dbReference>
<dbReference type="AlphaFoldDB" id="A0A4Y3TM31"/>
<evidence type="ECO:0008006" key="4">
    <source>
        <dbReference type="Google" id="ProtNLM"/>
    </source>
</evidence>
<proteinExistence type="predicted"/>